<feature type="signal peptide" evidence="2">
    <location>
        <begin position="1"/>
        <end position="24"/>
    </location>
</feature>
<name>Q47QB2_THEFY</name>
<evidence type="ECO:0000256" key="1">
    <source>
        <dbReference type="SAM" id="MobiDB-lite"/>
    </source>
</evidence>
<proteinExistence type="predicted"/>
<reference evidence="3" key="1">
    <citation type="submission" date="2005-07" db="EMBL/GenBank/DDBJ databases">
        <title>Complete sequence of Thermobifida fusca YX.</title>
        <authorList>
            <consortium name="US DOE Joint Genome Institute"/>
            <person name="Copeland A."/>
            <person name="Lucas S."/>
            <person name="Lapidus A."/>
            <person name="Barry K."/>
            <person name="Detter J.C."/>
            <person name="Glavina T."/>
            <person name="Hammon N."/>
            <person name="Israni S."/>
            <person name="Pitluck S."/>
            <person name="Di Bartolo G."/>
            <person name="Chain P."/>
            <person name="Schmutz J."/>
            <person name="Larimer F."/>
            <person name="Land M."/>
            <person name="Lykidis A."/>
            <person name="Richardson P."/>
        </authorList>
    </citation>
    <scope>NUCLEOTIDE SEQUENCE</scope>
    <source>
        <strain evidence="3">YX</strain>
    </source>
</reference>
<evidence type="ECO:0000256" key="2">
    <source>
        <dbReference type="SAM" id="SignalP"/>
    </source>
</evidence>
<dbReference type="AlphaFoldDB" id="Q47QB2"/>
<evidence type="ECO:0008006" key="4">
    <source>
        <dbReference type="Google" id="ProtNLM"/>
    </source>
</evidence>
<evidence type="ECO:0000313" key="3">
    <source>
        <dbReference type="EMBL" id="AAZ55357.1"/>
    </source>
</evidence>
<feature type="chain" id="PRO_5038703666" description="Lipoprotein" evidence="2">
    <location>
        <begin position="25"/>
        <end position="192"/>
    </location>
</feature>
<dbReference type="PROSITE" id="PS51257">
    <property type="entry name" value="PROKAR_LIPOPROTEIN"/>
    <property type="match status" value="1"/>
</dbReference>
<dbReference type="EMBL" id="CP000088">
    <property type="protein sequence ID" value="AAZ55357.1"/>
    <property type="molecule type" value="Genomic_DNA"/>
</dbReference>
<gene>
    <name evidence="3" type="ordered locus">Tfu_1319</name>
</gene>
<sequence>MGLVRRRGSPVAILILGIALLGCAPDSPPPASTSPSTSMPHEPSELFASPSNEASRVQVPDVEFSDPASVAEAFYVAWLSYDAAVDTLDSRRARVQPYTTPALLEQGAFGNRLPAAEWQRAQNADEVVQVVAPHAFVEPYAPSPTPTRAHYMVVGTLRTTTQEGTHEEPAPPYPLVLESVAGRWLVVRISYH</sequence>
<accession>Q47QB2</accession>
<organism evidence="3">
    <name type="scientific">Thermobifida fusca (strain YX)</name>
    <dbReference type="NCBI Taxonomy" id="269800"/>
    <lineage>
        <taxon>Bacteria</taxon>
        <taxon>Bacillati</taxon>
        <taxon>Actinomycetota</taxon>
        <taxon>Actinomycetes</taxon>
        <taxon>Streptosporangiales</taxon>
        <taxon>Nocardiopsidaceae</taxon>
        <taxon>Thermobifida</taxon>
    </lineage>
</organism>
<dbReference type="KEGG" id="tfu:Tfu_1319"/>
<dbReference type="HOGENOM" id="CLU_1414567_0_0_11"/>
<feature type="region of interest" description="Disordered" evidence="1">
    <location>
        <begin position="27"/>
        <end position="52"/>
    </location>
</feature>
<keyword evidence="2" id="KW-0732">Signal</keyword>
<protein>
    <recommendedName>
        <fullName evidence="4">Lipoprotein</fullName>
    </recommendedName>
</protein>